<accession>A0A846MBC4</accession>
<proteinExistence type="predicted"/>
<gene>
    <name evidence="1" type="ORF">FHS54_002930</name>
</gene>
<dbReference type="RefSeq" id="WP_167304823.1">
    <property type="nucleotide sequence ID" value="NZ_JAASQR010000004.1"/>
</dbReference>
<comment type="caution">
    <text evidence="1">The sequence shown here is derived from an EMBL/GenBank/DDBJ whole genome shotgun (WGS) entry which is preliminary data.</text>
</comment>
<organism evidence="1 2">
    <name type="scientific">Sphingobium vermicomposti</name>
    <dbReference type="NCBI Taxonomy" id="529005"/>
    <lineage>
        <taxon>Bacteria</taxon>
        <taxon>Pseudomonadati</taxon>
        <taxon>Pseudomonadota</taxon>
        <taxon>Alphaproteobacteria</taxon>
        <taxon>Sphingomonadales</taxon>
        <taxon>Sphingomonadaceae</taxon>
        <taxon>Sphingobium</taxon>
    </lineage>
</organism>
<protein>
    <submittedName>
        <fullName evidence="1">Uncharacterized protein</fullName>
    </submittedName>
</protein>
<evidence type="ECO:0000313" key="2">
    <source>
        <dbReference type="Proteomes" id="UP000576821"/>
    </source>
</evidence>
<dbReference type="EMBL" id="JAASQR010000004">
    <property type="protein sequence ID" value="NIJ17930.1"/>
    <property type="molecule type" value="Genomic_DNA"/>
</dbReference>
<dbReference type="AlphaFoldDB" id="A0A846MBC4"/>
<reference evidence="1 2" key="1">
    <citation type="submission" date="2020-03" db="EMBL/GenBank/DDBJ databases">
        <title>Genomic Encyclopedia of Type Strains, Phase IV (KMG-IV): sequencing the most valuable type-strain genomes for metagenomic binning, comparative biology and taxonomic classification.</title>
        <authorList>
            <person name="Goeker M."/>
        </authorList>
    </citation>
    <scope>NUCLEOTIDE SEQUENCE [LARGE SCALE GENOMIC DNA]</scope>
    <source>
        <strain evidence="1 2">DSM 21299</strain>
    </source>
</reference>
<name>A0A846MBC4_9SPHN</name>
<sequence length="48" mass="5339">MRDIIGAGNTRHHAKLITDNDFVRARVGGGDAIFRDNRMIAKGFRGIQ</sequence>
<dbReference type="Proteomes" id="UP000576821">
    <property type="component" value="Unassembled WGS sequence"/>
</dbReference>
<evidence type="ECO:0000313" key="1">
    <source>
        <dbReference type="EMBL" id="NIJ17930.1"/>
    </source>
</evidence>
<keyword evidence="2" id="KW-1185">Reference proteome</keyword>